<dbReference type="Proteomes" id="UP000291422">
    <property type="component" value="Unassembled WGS sequence"/>
</dbReference>
<reference evidence="9" key="1">
    <citation type="journal article" date="2019" name="bioRxiv">
        <title>Genomics, evolutionary history and diagnostics of the Alternaria alternata species group including apple and Asian pear pathotypes.</title>
        <authorList>
            <person name="Armitage A.D."/>
            <person name="Cockerton H.M."/>
            <person name="Sreenivasaprasad S."/>
            <person name="Woodhall J.W."/>
            <person name="Lane C.R."/>
            <person name="Harrison R.J."/>
            <person name="Clarkson J.P."/>
        </authorList>
    </citation>
    <scope>NUCLEOTIDE SEQUENCE [LARGE SCALE GENOMIC DNA]</scope>
    <source>
        <strain evidence="9">FERA 1177</strain>
    </source>
</reference>
<dbReference type="Gene3D" id="3.50.50.60">
    <property type="entry name" value="FAD/NAD(P)-binding domain"/>
    <property type="match status" value="1"/>
</dbReference>
<evidence type="ECO:0000256" key="1">
    <source>
        <dbReference type="ARBA" id="ARBA00001974"/>
    </source>
</evidence>
<dbReference type="PANTHER" id="PTHR43563">
    <property type="entry name" value="AMINE OXIDASE"/>
    <property type="match status" value="1"/>
</dbReference>
<evidence type="ECO:0000256" key="6">
    <source>
        <dbReference type="RuleBase" id="RU362067"/>
    </source>
</evidence>
<protein>
    <recommendedName>
        <fullName evidence="6">Amine oxidase</fullName>
        <ecNumber evidence="6">1.4.3.-</ecNumber>
    </recommendedName>
</protein>
<dbReference type="Pfam" id="PF01593">
    <property type="entry name" value="Amino_oxidase"/>
    <property type="match status" value="1"/>
</dbReference>
<keyword evidence="6" id="KW-0285">Flavoprotein</keyword>
<proteinExistence type="inferred from homology"/>
<dbReference type="EC" id="1.4.3.-" evidence="6"/>
<dbReference type="InterPro" id="IPR036188">
    <property type="entry name" value="FAD/NAD-bd_sf"/>
</dbReference>
<evidence type="ECO:0000313" key="9">
    <source>
        <dbReference type="Proteomes" id="UP000291422"/>
    </source>
</evidence>
<evidence type="ECO:0000256" key="4">
    <source>
        <dbReference type="ARBA" id="ARBA00048448"/>
    </source>
</evidence>
<dbReference type="GO" id="GO:0097621">
    <property type="term" value="F:monoamine oxidase activity"/>
    <property type="evidence" value="ECO:0007669"/>
    <property type="project" value="UniProtKB-EC"/>
</dbReference>
<dbReference type="InterPro" id="IPR050703">
    <property type="entry name" value="Flavin_MAO"/>
</dbReference>
<dbReference type="InterPro" id="IPR002937">
    <property type="entry name" value="Amino_oxidase"/>
</dbReference>
<comment type="similarity">
    <text evidence="2 6">Belongs to the flavin monoamine oxidase family.</text>
</comment>
<dbReference type="EMBL" id="PDXD01000023">
    <property type="protein sequence ID" value="RYN72985.1"/>
    <property type="molecule type" value="Genomic_DNA"/>
</dbReference>
<feature type="binding site" evidence="5">
    <location>
        <position position="113"/>
    </location>
    <ligand>
        <name>FAD</name>
        <dbReference type="ChEBI" id="CHEBI:57692"/>
    </ligand>
</feature>
<evidence type="ECO:0000256" key="2">
    <source>
        <dbReference type="ARBA" id="ARBA00005995"/>
    </source>
</evidence>
<evidence type="ECO:0000259" key="7">
    <source>
        <dbReference type="Pfam" id="PF01593"/>
    </source>
</evidence>
<evidence type="ECO:0000256" key="5">
    <source>
        <dbReference type="PIRSR" id="PIRSR601613-1"/>
    </source>
</evidence>
<dbReference type="PRINTS" id="PR00757">
    <property type="entry name" value="AMINEOXDASEF"/>
</dbReference>
<comment type="cofactor">
    <cofactor evidence="1 6">
        <name>FAD</name>
        <dbReference type="ChEBI" id="CHEBI:57692"/>
    </cofactor>
</comment>
<feature type="domain" description="Amine oxidase" evidence="7">
    <location>
        <begin position="7"/>
        <end position="136"/>
    </location>
</feature>
<evidence type="ECO:0000256" key="3">
    <source>
        <dbReference type="ARBA" id="ARBA00023002"/>
    </source>
</evidence>
<keyword evidence="3 6" id="KW-0560">Oxidoreductase</keyword>
<dbReference type="AlphaFoldDB" id="A0A4Q4NAC8"/>
<gene>
    <name evidence="8" type="ORF">AA0117_g8205</name>
</gene>
<accession>A0A4Q4NAC8</accession>
<feature type="binding site" evidence="5">
    <location>
        <position position="26"/>
    </location>
    <ligand>
        <name>substrate</name>
    </ligand>
</feature>
<name>A0A4Q4NAC8_ALTAL</name>
<comment type="catalytic activity">
    <reaction evidence="4">
        <text>a secondary aliphatic amine + O2 + H2O = a primary amine + an aldehyde + H2O2</text>
        <dbReference type="Rhea" id="RHEA:26414"/>
        <dbReference type="ChEBI" id="CHEBI:15377"/>
        <dbReference type="ChEBI" id="CHEBI:15379"/>
        <dbReference type="ChEBI" id="CHEBI:16240"/>
        <dbReference type="ChEBI" id="CHEBI:17478"/>
        <dbReference type="ChEBI" id="CHEBI:58855"/>
        <dbReference type="ChEBI" id="CHEBI:65296"/>
        <dbReference type="EC" id="1.4.3.4"/>
    </reaction>
</comment>
<organism evidence="8 9">
    <name type="scientific">Alternaria alternata</name>
    <name type="common">Alternaria rot fungus</name>
    <name type="synonym">Torula alternata</name>
    <dbReference type="NCBI Taxonomy" id="5599"/>
    <lineage>
        <taxon>Eukaryota</taxon>
        <taxon>Fungi</taxon>
        <taxon>Dikarya</taxon>
        <taxon>Ascomycota</taxon>
        <taxon>Pezizomycotina</taxon>
        <taxon>Dothideomycetes</taxon>
        <taxon>Pleosporomycetidae</taxon>
        <taxon>Pleosporales</taxon>
        <taxon>Pleosporineae</taxon>
        <taxon>Pleosporaceae</taxon>
        <taxon>Alternaria</taxon>
        <taxon>Alternaria sect. Alternaria</taxon>
        <taxon>Alternaria alternata complex</taxon>
    </lineage>
</organism>
<dbReference type="VEuPathDB" id="FungiDB:CC77DRAFT_1001224"/>
<evidence type="ECO:0000313" key="8">
    <source>
        <dbReference type="EMBL" id="RYN72985.1"/>
    </source>
</evidence>
<dbReference type="InterPro" id="IPR001613">
    <property type="entry name" value="Flavin_amine_oxidase"/>
</dbReference>
<keyword evidence="6" id="KW-0274">FAD</keyword>
<dbReference type="SUPFAM" id="SSF54373">
    <property type="entry name" value="FAD-linked reductases, C-terminal domain"/>
    <property type="match status" value="1"/>
</dbReference>
<comment type="caution">
    <text evidence="8">The sequence shown here is derived from an EMBL/GenBank/DDBJ whole genome shotgun (WGS) entry which is preliminary data.</text>
</comment>
<sequence>MSMKGPICFYWDISDDATKQYSLALFVAGDTAAAWHQLSELSRKEALIDHLVSFVGPELADKARDVLEVNAVEWTKEPYLDGAPTSAMGPGMLRTHGRALREPFGNLHFVGGETAYEWKGYLEVAITAGKRGAEEVVKALKD</sequence>
<dbReference type="PANTHER" id="PTHR43563:SF14">
    <property type="entry name" value="AMINE OXIDASE"/>
    <property type="match status" value="1"/>
</dbReference>